<dbReference type="VEuPathDB" id="FungiDB:JI435_118500"/>
<evidence type="ECO:0000259" key="1">
    <source>
        <dbReference type="Pfam" id="PF08241"/>
    </source>
</evidence>
<sequence length="258" mass="28804">MSQNVRLASLSRLWGMIWFSICLHWEALVTAIRRDGIAALLHLQQIRDTASAKLFNNTSNGFIAYEDTTIVPSLAQAASGIVLELGPGPGNQLHRFNTTQIDRIYGIEPNGHYKDSIDTKVEKHGLQDKYELIVAGIEDSDILRAQGITEGSVDTVLCIQVLCAVQDPKMVMREVWKLLKPGGKFIFWEHGWSRDRLTTIAQVVSNPAWSTFVGCHLTRNVLADILHAGEWQNLEDVEEPVDPLSLLPRVQGVLIKKT</sequence>
<gene>
    <name evidence="2" type="ORF">JI435_118500</name>
</gene>
<name>A0A7U2IAW9_PHANO</name>
<protein>
    <recommendedName>
        <fullName evidence="1">Methyltransferase type 11 domain-containing protein</fullName>
    </recommendedName>
</protein>
<dbReference type="OrthoDB" id="540004at2759"/>
<proteinExistence type="predicted"/>
<organism evidence="2 3">
    <name type="scientific">Phaeosphaeria nodorum (strain SN15 / ATCC MYA-4574 / FGSC 10173)</name>
    <name type="common">Glume blotch fungus</name>
    <name type="synonym">Parastagonospora nodorum</name>
    <dbReference type="NCBI Taxonomy" id="321614"/>
    <lineage>
        <taxon>Eukaryota</taxon>
        <taxon>Fungi</taxon>
        <taxon>Dikarya</taxon>
        <taxon>Ascomycota</taxon>
        <taxon>Pezizomycotina</taxon>
        <taxon>Dothideomycetes</taxon>
        <taxon>Pleosporomycetidae</taxon>
        <taxon>Pleosporales</taxon>
        <taxon>Pleosporineae</taxon>
        <taxon>Phaeosphaeriaceae</taxon>
        <taxon>Parastagonospora</taxon>
    </lineage>
</organism>
<dbReference type="PANTHER" id="PTHR45036:SF1">
    <property type="entry name" value="METHYLTRANSFERASE LIKE 7A"/>
    <property type="match status" value="1"/>
</dbReference>
<feature type="domain" description="Methyltransferase type 11" evidence="1">
    <location>
        <begin position="83"/>
        <end position="187"/>
    </location>
</feature>
<dbReference type="GO" id="GO:0008757">
    <property type="term" value="F:S-adenosylmethionine-dependent methyltransferase activity"/>
    <property type="evidence" value="ECO:0007669"/>
    <property type="project" value="InterPro"/>
</dbReference>
<accession>A0A7U2IAW9</accession>
<keyword evidence="3" id="KW-1185">Reference proteome</keyword>
<dbReference type="Pfam" id="PF08241">
    <property type="entry name" value="Methyltransf_11"/>
    <property type="match status" value="1"/>
</dbReference>
<evidence type="ECO:0000313" key="2">
    <source>
        <dbReference type="EMBL" id="QRD06476.1"/>
    </source>
</evidence>
<dbReference type="EMBL" id="CP069042">
    <property type="protein sequence ID" value="QRD06476.1"/>
    <property type="molecule type" value="Genomic_DNA"/>
</dbReference>
<dbReference type="CDD" id="cd02440">
    <property type="entry name" value="AdoMet_MTases"/>
    <property type="match status" value="1"/>
</dbReference>
<dbReference type="SUPFAM" id="SSF53335">
    <property type="entry name" value="S-adenosyl-L-methionine-dependent methyltransferases"/>
    <property type="match status" value="1"/>
</dbReference>
<dbReference type="InterPro" id="IPR029063">
    <property type="entry name" value="SAM-dependent_MTases_sf"/>
</dbReference>
<dbReference type="Gene3D" id="3.40.50.150">
    <property type="entry name" value="Vaccinia Virus protein VP39"/>
    <property type="match status" value="1"/>
</dbReference>
<dbReference type="AlphaFoldDB" id="A0A7U2IAW9"/>
<evidence type="ECO:0000313" key="3">
    <source>
        <dbReference type="Proteomes" id="UP000663193"/>
    </source>
</evidence>
<dbReference type="Proteomes" id="UP000663193">
    <property type="component" value="Chromosome 20"/>
</dbReference>
<dbReference type="InterPro" id="IPR013216">
    <property type="entry name" value="Methyltransf_11"/>
</dbReference>
<reference evidence="3" key="1">
    <citation type="journal article" date="2021" name="BMC Genomics">
        <title>Chromosome-level genome assembly and manually-curated proteome of model necrotroph Parastagonospora nodorum Sn15 reveals a genome-wide trove of candidate effector homologs, and redundancy of virulence-related functions within an accessory chromosome.</title>
        <authorList>
            <person name="Bertazzoni S."/>
            <person name="Jones D.A.B."/>
            <person name="Phan H.T."/>
            <person name="Tan K.-C."/>
            <person name="Hane J.K."/>
        </authorList>
    </citation>
    <scope>NUCLEOTIDE SEQUENCE [LARGE SCALE GENOMIC DNA]</scope>
    <source>
        <strain evidence="3">SN15 / ATCC MYA-4574 / FGSC 10173)</strain>
    </source>
</reference>
<dbReference type="PANTHER" id="PTHR45036">
    <property type="entry name" value="METHYLTRANSFERASE LIKE 7B"/>
    <property type="match status" value="1"/>
</dbReference>
<dbReference type="InterPro" id="IPR052356">
    <property type="entry name" value="Thiol_S-MT"/>
</dbReference>